<keyword evidence="2" id="KW-0472">Membrane</keyword>
<dbReference type="Proteomes" id="UP001580928">
    <property type="component" value="Unassembled WGS sequence"/>
</dbReference>
<proteinExistence type="predicted"/>
<keyword evidence="2" id="KW-1133">Transmembrane helix</keyword>
<evidence type="ECO:0000259" key="3">
    <source>
        <dbReference type="PROSITE" id="PS51724"/>
    </source>
</evidence>
<evidence type="ECO:0000256" key="2">
    <source>
        <dbReference type="SAM" id="Phobius"/>
    </source>
</evidence>
<protein>
    <submittedName>
        <fullName evidence="4">SPOR domain-containing protein</fullName>
    </submittedName>
</protein>
<dbReference type="Pfam" id="PF18174">
    <property type="entry name" value="HU-CCDC81_bac_1"/>
    <property type="match status" value="1"/>
</dbReference>
<sequence length="360" mass="40361">MVNIGSVINKGLANNETFYLPGLGMFRNEYVPAYFDEVKQLFIPPSEALFFNTQEFDTDKLTEFIAGNYDLSLVDARKISSDMLSKLEACRTENEEVYIEGLGTCSVSLEGELRIVTEVDSSQFDLYDPVAEAEILPTPEKQDVRDEAAASPDKEKVADQPEYSSVESTVEPGIHEELDDLTREGDSKRWLWPVIGVALAIIIAGIWFLKPMQSQVNQVVTSRNDTKENRSQEIPTDSVASTTEINENTERNTDSLSTPSTDISVDETNAIVRKPTKKYELIIAAFETMAEAKEFVEKTNAKGYNVYILQNNRAGNMNKISYASFNTSAEASESLARVRDELTSEAWLWENKNHTTNNQN</sequence>
<feature type="region of interest" description="Disordered" evidence="1">
    <location>
        <begin position="220"/>
        <end position="262"/>
    </location>
</feature>
<dbReference type="InterPro" id="IPR007730">
    <property type="entry name" value="SPOR-like_dom"/>
</dbReference>
<evidence type="ECO:0000256" key="1">
    <source>
        <dbReference type="SAM" id="MobiDB-lite"/>
    </source>
</evidence>
<name>A0ABV5CEU3_9SPHI</name>
<feature type="region of interest" description="Disordered" evidence="1">
    <location>
        <begin position="137"/>
        <end position="180"/>
    </location>
</feature>
<evidence type="ECO:0000313" key="4">
    <source>
        <dbReference type="EMBL" id="MFB5946044.1"/>
    </source>
</evidence>
<organism evidence="4 5">
    <name type="scientific">Albibacterium profundi</name>
    <dbReference type="NCBI Taxonomy" id="3134906"/>
    <lineage>
        <taxon>Bacteria</taxon>
        <taxon>Pseudomonadati</taxon>
        <taxon>Bacteroidota</taxon>
        <taxon>Sphingobacteriia</taxon>
        <taxon>Sphingobacteriales</taxon>
        <taxon>Sphingobacteriaceae</taxon>
        <taxon>Albibacterium</taxon>
    </lineage>
</organism>
<keyword evidence="5" id="KW-1185">Reference proteome</keyword>
<gene>
    <name evidence="4" type="ORF">WKR92_09390</name>
</gene>
<feature type="transmembrane region" description="Helical" evidence="2">
    <location>
        <begin position="190"/>
        <end position="209"/>
    </location>
</feature>
<keyword evidence="2" id="KW-0812">Transmembrane</keyword>
<comment type="caution">
    <text evidence="4">The sequence shown here is derived from an EMBL/GenBank/DDBJ whole genome shotgun (WGS) entry which is preliminary data.</text>
</comment>
<evidence type="ECO:0000313" key="5">
    <source>
        <dbReference type="Proteomes" id="UP001580928"/>
    </source>
</evidence>
<dbReference type="InterPro" id="IPR040495">
    <property type="entry name" value="HU-CCDC81_bac_1"/>
</dbReference>
<feature type="compositionally biased region" description="Basic and acidic residues" evidence="1">
    <location>
        <begin position="140"/>
        <end position="159"/>
    </location>
</feature>
<feature type="compositionally biased region" description="Polar residues" evidence="1">
    <location>
        <begin position="232"/>
        <end position="241"/>
    </location>
</feature>
<dbReference type="PROSITE" id="PS51724">
    <property type="entry name" value="SPOR"/>
    <property type="match status" value="1"/>
</dbReference>
<dbReference type="EMBL" id="JBBVGT010000002">
    <property type="protein sequence ID" value="MFB5946044.1"/>
    <property type="molecule type" value="Genomic_DNA"/>
</dbReference>
<dbReference type="SUPFAM" id="SSF110997">
    <property type="entry name" value="Sporulation related repeat"/>
    <property type="match status" value="1"/>
</dbReference>
<dbReference type="Gene3D" id="3.30.70.1070">
    <property type="entry name" value="Sporulation related repeat"/>
    <property type="match status" value="1"/>
</dbReference>
<reference evidence="4 5" key="1">
    <citation type="submission" date="2024-04" db="EMBL/GenBank/DDBJ databases">
        <title>Albibacterium profundi sp. nov., isolated from sediment of the Challenger Deep of Mariana Trench.</title>
        <authorList>
            <person name="Wang Y."/>
        </authorList>
    </citation>
    <scope>NUCLEOTIDE SEQUENCE [LARGE SCALE GENOMIC DNA]</scope>
    <source>
        <strain evidence="4 5">RHL897</strain>
    </source>
</reference>
<feature type="domain" description="SPOR" evidence="3">
    <location>
        <begin position="273"/>
        <end position="351"/>
    </location>
</feature>
<dbReference type="InterPro" id="IPR036680">
    <property type="entry name" value="SPOR-like_sf"/>
</dbReference>
<dbReference type="Pfam" id="PF05036">
    <property type="entry name" value="SPOR"/>
    <property type="match status" value="1"/>
</dbReference>
<accession>A0ABV5CEU3</accession>
<dbReference type="RefSeq" id="WP_375557572.1">
    <property type="nucleotide sequence ID" value="NZ_JBBVGT010000002.1"/>
</dbReference>